<dbReference type="Proteomes" id="UP000279457">
    <property type="component" value="Unassembled WGS sequence"/>
</dbReference>
<comment type="caution">
    <text evidence="1">The sequence shown here is derived from an EMBL/GenBank/DDBJ whole genome shotgun (WGS) entry which is preliminary data.</text>
</comment>
<accession>A0A3N6SNH5</accession>
<dbReference type="EMBL" id="RHHM01000003">
    <property type="protein sequence ID" value="RQM39306.1"/>
    <property type="molecule type" value="Genomic_DNA"/>
</dbReference>
<gene>
    <name evidence="1" type="ORF">EB241_06035</name>
</gene>
<organism evidence="1 2">
    <name type="scientific">Erwinia psidii</name>
    <dbReference type="NCBI Taxonomy" id="69224"/>
    <lineage>
        <taxon>Bacteria</taxon>
        <taxon>Pseudomonadati</taxon>
        <taxon>Pseudomonadota</taxon>
        <taxon>Gammaproteobacteria</taxon>
        <taxon>Enterobacterales</taxon>
        <taxon>Erwiniaceae</taxon>
        <taxon>Erwinia</taxon>
    </lineage>
</organism>
<name>A0A3N6SNH5_9GAMM</name>
<dbReference type="OrthoDB" id="6555316at2"/>
<protein>
    <submittedName>
        <fullName evidence="1">Uncharacterized protein</fullName>
    </submittedName>
</protein>
<dbReference type="AlphaFoldDB" id="A0A3N6SNH5"/>
<reference evidence="1 2" key="1">
    <citation type="submission" date="2018-10" db="EMBL/GenBank/DDBJ databases">
        <title>Draft genome sequence for the type isolate of Erwinia psidii, agent causal of bacterial blight in guava (Psidium guajava) and wilt and die-back of Eucalyptus spp.</title>
        <authorList>
            <person name="Hermenegildo P.S."/>
            <person name="Santos S.A."/>
            <person name="Guimaraes L.M.S."/>
            <person name="Vidigal P.M.P."/>
            <person name="Pereira I.C."/>
            <person name="Badel J.L."/>
            <person name="Alfenas-Zerbini P."/>
            <person name="Ferreira M.A.S.V."/>
            <person name="Alfenas A.C."/>
        </authorList>
    </citation>
    <scope>NUCLEOTIDE SEQUENCE [LARGE SCALE GENOMIC DNA]</scope>
    <source>
        <strain evidence="1 2">IBSBF 435</strain>
    </source>
</reference>
<proteinExistence type="predicted"/>
<dbReference type="RefSeq" id="WP_124232281.1">
    <property type="nucleotide sequence ID" value="NZ_RHHM01000003.1"/>
</dbReference>
<keyword evidence="2" id="KW-1185">Reference proteome</keyword>
<sequence>MNNNQYPVFSLIIPPSLTDEVTPEILRCFFSDVYHRARMQKEALFIIARGNKGDAVDYIDCALELRPDNVLIYGLEDDIWFYGVESLNDLAAISAATLRLQKQTILPAGAS</sequence>
<evidence type="ECO:0000313" key="2">
    <source>
        <dbReference type="Proteomes" id="UP000279457"/>
    </source>
</evidence>
<evidence type="ECO:0000313" key="1">
    <source>
        <dbReference type="EMBL" id="RQM39306.1"/>
    </source>
</evidence>